<organism evidence="1 2">
    <name type="scientific">Hygrophoropsis aurantiaca</name>
    <dbReference type="NCBI Taxonomy" id="72124"/>
    <lineage>
        <taxon>Eukaryota</taxon>
        <taxon>Fungi</taxon>
        <taxon>Dikarya</taxon>
        <taxon>Basidiomycota</taxon>
        <taxon>Agaricomycotina</taxon>
        <taxon>Agaricomycetes</taxon>
        <taxon>Agaricomycetidae</taxon>
        <taxon>Boletales</taxon>
        <taxon>Coniophorineae</taxon>
        <taxon>Hygrophoropsidaceae</taxon>
        <taxon>Hygrophoropsis</taxon>
    </lineage>
</organism>
<reference evidence="1" key="1">
    <citation type="journal article" date="2021" name="New Phytol.">
        <title>Evolutionary innovations through gain and loss of genes in the ectomycorrhizal Boletales.</title>
        <authorList>
            <person name="Wu G."/>
            <person name="Miyauchi S."/>
            <person name="Morin E."/>
            <person name="Kuo A."/>
            <person name="Drula E."/>
            <person name="Varga T."/>
            <person name="Kohler A."/>
            <person name="Feng B."/>
            <person name="Cao Y."/>
            <person name="Lipzen A."/>
            <person name="Daum C."/>
            <person name="Hundley H."/>
            <person name="Pangilinan J."/>
            <person name="Johnson J."/>
            <person name="Barry K."/>
            <person name="LaButti K."/>
            <person name="Ng V."/>
            <person name="Ahrendt S."/>
            <person name="Min B."/>
            <person name="Choi I.G."/>
            <person name="Park H."/>
            <person name="Plett J.M."/>
            <person name="Magnuson J."/>
            <person name="Spatafora J.W."/>
            <person name="Nagy L.G."/>
            <person name="Henrissat B."/>
            <person name="Grigoriev I.V."/>
            <person name="Yang Z.L."/>
            <person name="Xu J."/>
            <person name="Martin F.M."/>
        </authorList>
    </citation>
    <scope>NUCLEOTIDE SEQUENCE</scope>
    <source>
        <strain evidence="1">ATCC 28755</strain>
    </source>
</reference>
<gene>
    <name evidence="1" type="ORF">BJ138DRAFT_1104817</name>
</gene>
<comment type="caution">
    <text evidence="1">The sequence shown here is derived from an EMBL/GenBank/DDBJ whole genome shotgun (WGS) entry which is preliminary data.</text>
</comment>
<accession>A0ACB8A0S6</accession>
<name>A0ACB8A0S6_9AGAM</name>
<dbReference type="Proteomes" id="UP000790377">
    <property type="component" value="Unassembled WGS sequence"/>
</dbReference>
<evidence type="ECO:0000313" key="2">
    <source>
        <dbReference type="Proteomes" id="UP000790377"/>
    </source>
</evidence>
<keyword evidence="2" id="KW-1185">Reference proteome</keyword>
<evidence type="ECO:0000313" key="1">
    <source>
        <dbReference type="EMBL" id="KAH7906826.1"/>
    </source>
</evidence>
<protein>
    <submittedName>
        <fullName evidence="1">Uncharacterized protein</fullName>
    </submittedName>
</protein>
<proteinExistence type="predicted"/>
<dbReference type="EMBL" id="MU267970">
    <property type="protein sequence ID" value="KAH7906826.1"/>
    <property type="molecule type" value="Genomic_DNA"/>
</dbReference>
<sequence>MTTSYKQFFWTIAADTTVQPEDIGSKKRAQLHKAAWDLNSIPSILLAVAGGGTAQDHPEISLTFPVETHSTAERFTDRIRQALANHGFYANPSLQRDTRFYTLDESDEERVKTAVSFREDKSEEMWRLIDSAHSAHLPSLKIINPFVANASQTMFSASASAAGAGAANSADSSFTVTPETYSALKQAHGDTIRTTTERIYNAIQSLKDETRPASVTLKMVLGGLVTVGFVMYEAFVAVAGATVAVAVSTVAGASMTFGAAALAAVGGTVGIAISVGVILVMIAIRYLGMKDVVNDLLFANDSQFAIIFDSEHIENGERAFKTDKIPARVNLTDGAPAAYPCGAFVYRKHREIIGPIGFYGSLFGIRFRAEKHCSLTLQDPDEGQDHPGPFPPPGHTDIVAKTDQFSVGMDCPNSAFGGNNSIYCGTGSATAASNGAKATGDEGDDATTTHGKITGRRADGWGNVNYGVAFFESTA</sequence>